<dbReference type="AlphaFoldDB" id="A0A165RLV2"/>
<gene>
    <name evidence="3" type="ORF">AV926_04215</name>
</gene>
<name>A0A165RLV2_9FLAO</name>
<sequence>MQLHFVILGCLLLSLFSCQDKAYEQDYVIYEVNPKQEAIEMYYHNEKSVPIRSLGNLKEFLALRNKELIFAMNGGMFEPNNAPKGLYIEKGQQLQALDTLVGGKGNFYLPPNGVFYLTEDNKADIVVTSEFKSHTSIKYATQSGPVLLVDGQINKVFTSGSTNLNIRNGVGIKPTGEVIFAMSKEKVNFYDFAKLFQDMGCINALYLDGFVSRAYLPSKGWIQTDGDFGVIIAISQSKK</sequence>
<dbReference type="EMBL" id="LQNU01000037">
    <property type="protein sequence ID" value="KZE83593.1"/>
    <property type="molecule type" value="Genomic_DNA"/>
</dbReference>
<organism evidence="3 4">
    <name type="scientific">Myroides marinus</name>
    <dbReference type="NCBI Taxonomy" id="703342"/>
    <lineage>
        <taxon>Bacteria</taxon>
        <taxon>Pseudomonadati</taxon>
        <taxon>Bacteroidota</taxon>
        <taxon>Flavobacteriia</taxon>
        <taxon>Flavobacteriales</taxon>
        <taxon>Flavobacteriaceae</taxon>
        <taxon>Myroides</taxon>
    </lineage>
</organism>
<keyword evidence="4" id="KW-1185">Reference proteome</keyword>
<feature type="signal peptide" evidence="1">
    <location>
        <begin position="1"/>
        <end position="22"/>
    </location>
</feature>
<dbReference type="Proteomes" id="UP000076630">
    <property type="component" value="Unassembled WGS sequence"/>
</dbReference>
<proteinExistence type="predicted"/>
<keyword evidence="1" id="KW-0732">Signal</keyword>
<evidence type="ECO:0000256" key="1">
    <source>
        <dbReference type="SAM" id="SignalP"/>
    </source>
</evidence>
<dbReference type="Pfam" id="PF09992">
    <property type="entry name" value="NAGPA"/>
    <property type="match status" value="1"/>
</dbReference>
<evidence type="ECO:0000259" key="2">
    <source>
        <dbReference type="Pfam" id="PF09992"/>
    </source>
</evidence>
<dbReference type="RefSeq" id="WP_038986873.1">
    <property type="nucleotide sequence ID" value="NZ_JWJO01000036.1"/>
</dbReference>
<dbReference type="InterPro" id="IPR018711">
    <property type="entry name" value="NAGPA"/>
</dbReference>
<feature type="chain" id="PRO_5007865864" description="Phosphodiester glycosidase domain-containing protein" evidence="1">
    <location>
        <begin position="23"/>
        <end position="239"/>
    </location>
</feature>
<accession>A0A165RLV2</accession>
<protein>
    <recommendedName>
        <fullName evidence="2">Phosphodiester glycosidase domain-containing protein</fullName>
    </recommendedName>
</protein>
<evidence type="ECO:0000313" key="4">
    <source>
        <dbReference type="Proteomes" id="UP000076630"/>
    </source>
</evidence>
<evidence type="ECO:0000313" key="3">
    <source>
        <dbReference type="EMBL" id="KZE83593.1"/>
    </source>
</evidence>
<reference evidence="3 4" key="1">
    <citation type="submission" date="2016-01" db="EMBL/GenBank/DDBJ databases">
        <title>Whole genome sequencing of Myroides marinus L41.</title>
        <authorList>
            <person name="Hong K.W."/>
        </authorList>
    </citation>
    <scope>NUCLEOTIDE SEQUENCE [LARGE SCALE GENOMIC DNA]</scope>
    <source>
        <strain evidence="3 4">L41</strain>
    </source>
</reference>
<feature type="domain" description="Phosphodiester glycosidase" evidence="2">
    <location>
        <begin position="67"/>
        <end position="215"/>
    </location>
</feature>
<comment type="caution">
    <text evidence="3">The sequence shown here is derived from an EMBL/GenBank/DDBJ whole genome shotgun (WGS) entry which is preliminary data.</text>
</comment>
<dbReference type="OrthoDB" id="5515706at2"/>